<dbReference type="Proteomes" id="UP000591844">
    <property type="component" value="Unassembled WGS sequence"/>
</dbReference>
<reference evidence="1 2" key="1">
    <citation type="submission" date="2018-02" db="EMBL/GenBank/DDBJ databases">
        <authorList>
            <person name="Machado R.A."/>
        </authorList>
    </citation>
    <scope>NUCLEOTIDE SEQUENCE [LARGE SCALE GENOMIC DNA]</scope>
    <source>
        <strain evidence="1 2">DSM 19724</strain>
    </source>
</reference>
<evidence type="ECO:0008006" key="3">
    <source>
        <dbReference type="Google" id="ProtNLM"/>
    </source>
</evidence>
<evidence type="ECO:0000313" key="1">
    <source>
        <dbReference type="EMBL" id="NHB94471.1"/>
    </source>
</evidence>
<dbReference type="GO" id="GO:0006355">
    <property type="term" value="P:regulation of DNA-templated transcription"/>
    <property type="evidence" value="ECO:0007669"/>
    <property type="project" value="InterPro"/>
</dbReference>
<evidence type="ECO:0000313" key="2">
    <source>
        <dbReference type="Proteomes" id="UP000591844"/>
    </source>
</evidence>
<dbReference type="InterPro" id="IPR038202">
    <property type="entry name" value="Cro_sf"/>
</dbReference>
<comment type="caution">
    <text evidence="1">The sequence shown here is derived from an EMBL/GenBank/DDBJ whole genome shotgun (WGS) entry which is preliminary data.</text>
</comment>
<gene>
    <name evidence="1" type="ORF">C5469_20965</name>
</gene>
<protein>
    <recommendedName>
        <fullName evidence="3">Cro/Cl family transcriptional regulator</fullName>
    </recommendedName>
</protein>
<dbReference type="Pfam" id="PF09048">
    <property type="entry name" value="Cro"/>
    <property type="match status" value="1"/>
</dbReference>
<keyword evidence="2" id="KW-1185">Reference proteome</keyword>
<dbReference type="AlphaFoldDB" id="A0A7X5TI30"/>
<proteinExistence type="predicted"/>
<dbReference type="Gene3D" id="3.30.240.10">
    <property type="entry name" value="CRO Repressor"/>
    <property type="match status" value="1"/>
</dbReference>
<sequence>MDRIPLSDFVSKNGQEETAALFGINQSAISKALSIGRKITVIVHSDGRIEAEEIKPFPSQVNKPREPV</sequence>
<dbReference type="RefSeq" id="WP_166310401.1">
    <property type="nucleotide sequence ID" value="NZ_CAWPIB010000039.1"/>
</dbReference>
<dbReference type="GO" id="GO:0003677">
    <property type="term" value="F:DNA binding"/>
    <property type="evidence" value="ECO:0007669"/>
    <property type="project" value="InterPro"/>
</dbReference>
<dbReference type="PIRSF" id="PIRSF003217">
    <property type="entry name" value="Cro_protein"/>
    <property type="match status" value="1"/>
</dbReference>
<dbReference type="InterPro" id="IPR000655">
    <property type="entry name" value="Cro-like"/>
</dbReference>
<organism evidence="1 2">
    <name type="scientific">Photorhabdus cinerea</name>
    <dbReference type="NCBI Taxonomy" id="471575"/>
    <lineage>
        <taxon>Bacteria</taxon>
        <taxon>Pseudomonadati</taxon>
        <taxon>Pseudomonadota</taxon>
        <taxon>Gammaproteobacteria</taxon>
        <taxon>Enterobacterales</taxon>
        <taxon>Morganellaceae</taxon>
        <taxon>Photorhabdus</taxon>
    </lineage>
</organism>
<name>A0A7X5TI30_9GAMM</name>
<dbReference type="EMBL" id="PUJW01000039">
    <property type="protein sequence ID" value="NHB94471.1"/>
    <property type="molecule type" value="Genomic_DNA"/>
</dbReference>
<accession>A0A7X5TI30</accession>
<dbReference type="SUPFAM" id="SSF47413">
    <property type="entry name" value="lambda repressor-like DNA-binding domains"/>
    <property type="match status" value="1"/>
</dbReference>
<dbReference type="InterPro" id="IPR010982">
    <property type="entry name" value="Lambda_DNA-bd_dom_sf"/>
</dbReference>